<dbReference type="EMBL" id="CAJHJT010000056">
    <property type="protein sequence ID" value="CAD7014888.1"/>
    <property type="molecule type" value="Genomic_DNA"/>
</dbReference>
<evidence type="ECO:0000313" key="1">
    <source>
        <dbReference type="EMBL" id="CAD7014888.1"/>
    </source>
</evidence>
<name>A0A811VEY2_CERCA</name>
<comment type="caution">
    <text evidence="1">The sequence shown here is derived from an EMBL/GenBank/DDBJ whole genome shotgun (WGS) entry which is preliminary data.</text>
</comment>
<dbReference type="AlphaFoldDB" id="A0A811VEY2"/>
<keyword evidence="2" id="KW-1185">Reference proteome</keyword>
<accession>A0A811VEY2</accession>
<dbReference type="OrthoDB" id="8626508at2759"/>
<organism evidence="1 2">
    <name type="scientific">Ceratitis capitata</name>
    <name type="common">Mediterranean fruit fly</name>
    <name type="synonym">Tephritis capitata</name>
    <dbReference type="NCBI Taxonomy" id="7213"/>
    <lineage>
        <taxon>Eukaryota</taxon>
        <taxon>Metazoa</taxon>
        <taxon>Ecdysozoa</taxon>
        <taxon>Arthropoda</taxon>
        <taxon>Hexapoda</taxon>
        <taxon>Insecta</taxon>
        <taxon>Pterygota</taxon>
        <taxon>Neoptera</taxon>
        <taxon>Endopterygota</taxon>
        <taxon>Diptera</taxon>
        <taxon>Brachycera</taxon>
        <taxon>Muscomorpha</taxon>
        <taxon>Tephritoidea</taxon>
        <taxon>Tephritidae</taxon>
        <taxon>Ceratitis</taxon>
        <taxon>Ceratitis</taxon>
    </lineage>
</organism>
<proteinExistence type="predicted"/>
<sequence>MIARTSLARQKLPGVHLMRTMRASAVEPEATAAVIMLANDKKTLVKNERKYVGHANRHVGDIPTRLAYDGKSAAAQSSVVQRVARKVRRDITSSPASMHELNMTHTKYFLGSQGIKDLL</sequence>
<reference evidence="1" key="1">
    <citation type="submission" date="2020-11" db="EMBL/GenBank/DDBJ databases">
        <authorList>
            <person name="Whitehead M."/>
        </authorList>
    </citation>
    <scope>NUCLEOTIDE SEQUENCE</scope>
    <source>
        <strain evidence="1">EGII</strain>
    </source>
</reference>
<gene>
    <name evidence="1" type="ORF">CCAP1982_LOCUS22852</name>
</gene>
<dbReference type="Proteomes" id="UP000606786">
    <property type="component" value="Unassembled WGS sequence"/>
</dbReference>
<protein>
    <submittedName>
        <fullName evidence="1">(Mediterranean fruit fly) hypothetical protein</fullName>
    </submittedName>
</protein>
<evidence type="ECO:0000313" key="2">
    <source>
        <dbReference type="Proteomes" id="UP000606786"/>
    </source>
</evidence>